<dbReference type="RefSeq" id="WP_370595819.1">
    <property type="nucleotide sequence ID" value="NZ_JALBUR010000008.1"/>
</dbReference>
<dbReference type="AlphaFoldDB" id="A0AB35U3V5"/>
<dbReference type="GO" id="GO:0005829">
    <property type="term" value="C:cytosol"/>
    <property type="evidence" value="ECO:0007669"/>
    <property type="project" value="TreeGrafter"/>
</dbReference>
<dbReference type="Gene3D" id="3.40.50.880">
    <property type="match status" value="1"/>
</dbReference>
<dbReference type="PANTHER" id="PTHR43235:SF1">
    <property type="entry name" value="GLUTAMINE AMIDOTRANSFERASE PB2B2.05-RELATED"/>
    <property type="match status" value="1"/>
</dbReference>
<dbReference type="InterPro" id="IPR044668">
    <property type="entry name" value="PuuD-like"/>
</dbReference>
<dbReference type="InterPro" id="IPR011697">
    <property type="entry name" value="Peptidase_C26"/>
</dbReference>
<dbReference type="GO" id="GO:0006598">
    <property type="term" value="P:polyamine catabolic process"/>
    <property type="evidence" value="ECO:0007669"/>
    <property type="project" value="TreeGrafter"/>
</dbReference>
<keyword evidence="1" id="KW-0378">Hydrolase</keyword>
<accession>A0AB35U3V5</accession>
<gene>
    <name evidence="1" type="ORF">MOZ60_04605</name>
</gene>
<proteinExistence type="predicted"/>
<organism evidence="1 2">
    <name type="scientific">Grylomicrobium aquisgranensis</name>
    <dbReference type="NCBI Taxonomy" id="2926318"/>
    <lineage>
        <taxon>Bacteria</taxon>
        <taxon>Bacillati</taxon>
        <taxon>Bacillota</taxon>
        <taxon>Erysipelotrichia</taxon>
        <taxon>Erysipelotrichales</taxon>
        <taxon>Erysipelotrichaceae</taxon>
        <taxon>Grylomicrobium</taxon>
    </lineage>
</organism>
<dbReference type="Proteomes" id="UP001286174">
    <property type="component" value="Unassembled WGS sequence"/>
</dbReference>
<name>A0AB35U3V5_9FIRM</name>
<dbReference type="InterPro" id="IPR029062">
    <property type="entry name" value="Class_I_gatase-like"/>
</dbReference>
<evidence type="ECO:0000313" key="2">
    <source>
        <dbReference type="Proteomes" id="UP001286174"/>
    </source>
</evidence>
<dbReference type="Pfam" id="PF07722">
    <property type="entry name" value="Peptidase_C26"/>
    <property type="match status" value="1"/>
</dbReference>
<dbReference type="SUPFAM" id="SSF52317">
    <property type="entry name" value="Class I glutamine amidotransferase-like"/>
    <property type="match status" value="1"/>
</dbReference>
<comment type="caution">
    <text evidence="1">The sequence shown here is derived from an EMBL/GenBank/DDBJ whole genome shotgun (WGS) entry which is preliminary data.</text>
</comment>
<dbReference type="CDD" id="cd01745">
    <property type="entry name" value="GATase1_2"/>
    <property type="match status" value="1"/>
</dbReference>
<reference evidence="1 2" key="1">
    <citation type="submission" date="2022-03" db="EMBL/GenBank/DDBJ databases">
        <title>Novel taxa within the pig intestine.</title>
        <authorList>
            <person name="Wylensek D."/>
            <person name="Bishof K."/>
            <person name="Afrizal A."/>
            <person name="Clavel T."/>
        </authorList>
    </citation>
    <scope>NUCLEOTIDE SEQUENCE [LARGE SCALE GENOMIC DNA]</scope>
    <source>
        <strain evidence="1 2">CLA-KB-P133</strain>
    </source>
</reference>
<dbReference type="EMBL" id="JALBUR010000008">
    <property type="protein sequence ID" value="MDX8419374.1"/>
    <property type="molecule type" value="Genomic_DNA"/>
</dbReference>
<sequence length="245" mass="26846">MKPLIGIAGDSFMNEPGRFVSAEKEYCNADYIHAVLVNGGVPVVLPHEVLMEDAGAVMSRLDGILFPGGEDVDPHLYGEEPLPVCGEFRPEIDAAWKNAFACARSTGMPMLGICRGIQFINVMMGGTLWQDLDEMSKKHFMHLQSGKRSYLTHHVEITPSSYLEHLFGQSVVMTNSMHHQAVKEAAPGLSVSGRARDGVIEALEDKEGTIVAVQWHPEGLLESNPVMNHLFSDLCARSAAFGERK</sequence>
<protein>
    <submittedName>
        <fullName evidence="1">Gamma-glutamyl-gamma-aminobutyrate hydrolase family protein</fullName>
    </submittedName>
</protein>
<dbReference type="PROSITE" id="PS51273">
    <property type="entry name" value="GATASE_TYPE_1"/>
    <property type="match status" value="1"/>
</dbReference>
<keyword evidence="2" id="KW-1185">Reference proteome</keyword>
<evidence type="ECO:0000313" key="1">
    <source>
        <dbReference type="EMBL" id="MDX8419374.1"/>
    </source>
</evidence>
<dbReference type="PANTHER" id="PTHR43235">
    <property type="entry name" value="GLUTAMINE AMIDOTRANSFERASE PB2B2.05-RELATED"/>
    <property type="match status" value="1"/>
</dbReference>
<dbReference type="GO" id="GO:0033969">
    <property type="term" value="F:gamma-glutamyl-gamma-aminobutyrate hydrolase activity"/>
    <property type="evidence" value="ECO:0007669"/>
    <property type="project" value="TreeGrafter"/>
</dbReference>